<dbReference type="InterPro" id="IPR028098">
    <property type="entry name" value="Glyco_trans_4-like_N"/>
</dbReference>
<keyword evidence="3" id="KW-1185">Reference proteome</keyword>
<dbReference type="Gene3D" id="3.40.50.2000">
    <property type="entry name" value="Glycogen Phosphorylase B"/>
    <property type="match status" value="2"/>
</dbReference>
<protein>
    <submittedName>
        <fullName evidence="2">Glycosyl transferase, group 1</fullName>
    </submittedName>
</protein>
<dbReference type="InterPro" id="IPR050194">
    <property type="entry name" value="Glycosyltransferase_grp1"/>
</dbReference>
<proteinExistence type="predicted"/>
<dbReference type="PANTHER" id="PTHR45947:SF3">
    <property type="entry name" value="SULFOQUINOVOSYL TRANSFERASE SQD2"/>
    <property type="match status" value="1"/>
</dbReference>
<dbReference type="Pfam" id="PF13439">
    <property type="entry name" value="Glyco_transf_4"/>
    <property type="match status" value="1"/>
</dbReference>
<feature type="domain" description="Glycosyltransferase subfamily 4-like N-terminal" evidence="1">
    <location>
        <begin position="35"/>
        <end position="199"/>
    </location>
</feature>
<dbReference type="EMBL" id="CP000699">
    <property type="protein sequence ID" value="ABQ70147.1"/>
    <property type="molecule type" value="Genomic_DNA"/>
</dbReference>
<gene>
    <name evidence="2" type="ordered locus">Swit_3802</name>
</gene>
<sequence>MFIAQHHKQDGAPAAVADRPLRVALFSGNYNCVRDGANQALNRLVAHLIDRGHAVRVYSPTIARPAFPPAGDLVSVPSVPIPTRREYRVALGLPRATRADLDDFAPDIVHLSAPDWLGGAAQAQARRRGIPVVASLHTRFETYLSYYGLGLLRRRADAWLDRFYRHSDMVLVPNAPIADEFAAKGLGDRVRVWGRGVDRAVFSPARRDLGWRRGQGYGDEETVVLFFGRLVLEKGLAIFAQVIAEARARGRRLRPMIVGDGPARGWLAERLPNARFLGHLTGASLGAAIAAADILINPSTTEAFGNVNLEAMAAGVAVVSAEVASATALIADRISGWLVPPVEVGAYVDAIEALIDRPELRASIADAGLAAADAFRWPSILDGVIADYRWLLAG</sequence>
<organism evidence="2 3">
    <name type="scientific">Rhizorhabdus wittichii (strain DSM 6014 / CCUG 31198 / JCM 15750 / NBRC 105917 / EY 4224 / RW1)</name>
    <name type="common">Sphingomonas wittichii</name>
    <dbReference type="NCBI Taxonomy" id="392499"/>
    <lineage>
        <taxon>Bacteria</taxon>
        <taxon>Pseudomonadati</taxon>
        <taxon>Pseudomonadota</taxon>
        <taxon>Alphaproteobacteria</taxon>
        <taxon>Sphingomonadales</taxon>
        <taxon>Sphingomonadaceae</taxon>
        <taxon>Rhizorhabdus</taxon>
    </lineage>
</organism>
<keyword evidence="2" id="KW-0808">Transferase</keyword>
<name>A0A9J9HER9_RHIWR</name>
<dbReference type="Pfam" id="PF13692">
    <property type="entry name" value="Glyco_trans_1_4"/>
    <property type="match status" value="1"/>
</dbReference>
<dbReference type="Proteomes" id="UP000001989">
    <property type="component" value="Chromosome"/>
</dbReference>
<dbReference type="AlphaFoldDB" id="A0A9J9HER9"/>
<evidence type="ECO:0000313" key="2">
    <source>
        <dbReference type="EMBL" id="ABQ70147.1"/>
    </source>
</evidence>
<dbReference type="CDD" id="cd03814">
    <property type="entry name" value="GT4-like"/>
    <property type="match status" value="1"/>
</dbReference>
<dbReference type="SUPFAM" id="SSF53756">
    <property type="entry name" value="UDP-Glycosyltransferase/glycogen phosphorylase"/>
    <property type="match status" value="1"/>
</dbReference>
<evidence type="ECO:0000313" key="3">
    <source>
        <dbReference type="Proteomes" id="UP000001989"/>
    </source>
</evidence>
<dbReference type="GO" id="GO:0016757">
    <property type="term" value="F:glycosyltransferase activity"/>
    <property type="evidence" value="ECO:0007669"/>
    <property type="project" value="UniProtKB-ARBA"/>
</dbReference>
<accession>A0A9J9HER9</accession>
<evidence type="ECO:0000259" key="1">
    <source>
        <dbReference type="Pfam" id="PF13439"/>
    </source>
</evidence>
<dbReference type="OrthoDB" id="5490290at2"/>
<reference evidence="2 3" key="1">
    <citation type="journal article" date="2010" name="J. Bacteriol.">
        <title>Genome sequence of the dioxin-mineralizing bacterium Sphingomonas wittichii RW1.</title>
        <authorList>
            <person name="Miller T.R."/>
            <person name="Delcher A.L."/>
            <person name="Salzberg S.L."/>
            <person name="Saunders E."/>
            <person name="Detter J.C."/>
            <person name="Halden R.U."/>
        </authorList>
    </citation>
    <scope>NUCLEOTIDE SEQUENCE [LARGE SCALE GENOMIC DNA]</scope>
    <source>
        <strain evidence="3">DSM 6014 / CCUG 31198 / JCM 15750 / NBRC 105917 / EY 4224 / RW1</strain>
    </source>
</reference>
<dbReference type="KEGG" id="swi:Swit_3802"/>
<dbReference type="PANTHER" id="PTHR45947">
    <property type="entry name" value="SULFOQUINOVOSYL TRANSFERASE SQD2"/>
    <property type="match status" value="1"/>
</dbReference>